<evidence type="ECO:0000313" key="3">
    <source>
        <dbReference type="Proteomes" id="UP001172673"/>
    </source>
</evidence>
<dbReference type="AlphaFoldDB" id="A0AA38X845"/>
<gene>
    <name evidence="2" type="ORF">H2200_006397</name>
</gene>
<evidence type="ECO:0000256" key="1">
    <source>
        <dbReference type="SAM" id="MobiDB-lite"/>
    </source>
</evidence>
<organism evidence="2 3">
    <name type="scientific">Cladophialophora chaetospira</name>
    <dbReference type="NCBI Taxonomy" id="386627"/>
    <lineage>
        <taxon>Eukaryota</taxon>
        <taxon>Fungi</taxon>
        <taxon>Dikarya</taxon>
        <taxon>Ascomycota</taxon>
        <taxon>Pezizomycotina</taxon>
        <taxon>Eurotiomycetes</taxon>
        <taxon>Chaetothyriomycetidae</taxon>
        <taxon>Chaetothyriales</taxon>
        <taxon>Herpotrichiellaceae</taxon>
        <taxon>Cladophialophora</taxon>
    </lineage>
</organism>
<reference evidence="2" key="1">
    <citation type="submission" date="2022-10" db="EMBL/GenBank/DDBJ databases">
        <title>Culturing micro-colonial fungi from biological soil crusts in the Mojave desert and describing Neophaeococcomyces mojavensis, and introducing the new genera and species Taxawa tesnikishii.</title>
        <authorList>
            <person name="Kurbessoian T."/>
            <person name="Stajich J.E."/>
        </authorList>
    </citation>
    <scope>NUCLEOTIDE SEQUENCE</scope>
    <source>
        <strain evidence="2">TK_41</strain>
    </source>
</reference>
<comment type="caution">
    <text evidence="2">The sequence shown here is derived from an EMBL/GenBank/DDBJ whole genome shotgun (WGS) entry which is preliminary data.</text>
</comment>
<protein>
    <submittedName>
        <fullName evidence="2">Uncharacterized protein</fullName>
    </submittedName>
</protein>
<keyword evidence="3" id="KW-1185">Reference proteome</keyword>
<name>A0AA38X845_9EURO</name>
<proteinExistence type="predicted"/>
<dbReference type="EMBL" id="JAPDRK010000009">
    <property type="protein sequence ID" value="KAJ9608626.1"/>
    <property type="molecule type" value="Genomic_DNA"/>
</dbReference>
<evidence type="ECO:0000313" key="2">
    <source>
        <dbReference type="EMBL" id="KAJ9608626.1"/>
    </source>
</evidence>
<feature type="region of interest" description="Disordered" evidence="1">
    <location>
        <begin position="1"/>
        <end position="21"/>
    </location>
</feature>
<dbReference type="Proteomes" id="UP001172673">
    <property type="component" value="Unassembled WGS sequence"/>
</dbReference>
<sequence>MSFFHHKQENEEKTPRRHSLRDLEAKAYAKWVSQGVARKSSNVSGFEAERARRHFWAEETARSALVMKY</sequence>
<accession>A0AA38X845</accession>